<evidence type="ECO:0000313" key="8">
    <source>
        <dbReference type="EMBL" id="KII81864.1"/>
    </source>
</evidence>
<keyword evidence="9" id="KW-1185">Reference proteome</keyword>
<keyword evidence="4 6" id="KW-1133">Transmembrane helix</keyword>
<feature type="transmembrane region" description="Helical" evidence="6">
    <location>
        <begin position="229"/>
        <end position="247"/>
    </location>
</feature>
<evidence type="ECO:0000259" key="7">
    <source>
        <dbReference type="Pfam" id="PF00892"/>
    </source>
</evidence>
<evidence type="ECO:0000256" key="4">
    <source>
        <dbReference type="ARBA" id="ARBA00022989"/>
    </source>
</evidence>
<sequence>MSKPAPNKSLGLTIALVCAALWGASFPLGGVLAGKLDPVVLAIARYAIATLGFVVLFMFSKKHTLKKIQNKKDGFLLAAAGVSAQAVFFYFTILAYEYTSSGEIGVINGMAPFLTMLAVFVIDKIKPTAPKVFAVVLSLIGAGVIAYDPSNKIQGLNLGHLFALFGVLGFVTYNYILGKFGSDLNSRYDTFSSCFYQFAAATGALLIVGLVTGADFTSAAVLVENGKHIGSILALGLLCSGIAYALWEVATLKTQDAVITTMALNVLPLFAMIVAYFLLGELMTMQKLAGVVTVVIALCIYTVGDRFTKKAVMEPVVDEKAAA</sequence>
<comment type="caution">
    <text evidence="8">The sequence shown here is derived from an EMBL/GenBank/DDBJ whole genome shotgun (WGS) entry which is preliminary data.</text>
</comment>
<dbReference type="Pfam" id="PF00892">
    <property type="entry name" value="EamA"/>
    <property type="match status" value="2"/>
</dbReference>
<feature type="transmembrane region" description="Helical" evidence="6">
    <location>
        <begin position="75"/>
        <end position="98"/>
    </location>
</feature>
<dbReference type="GO" id="GO:0005886">
    <property type="term" value="C:plasma membrane"/>
    <property type="evidence" value="ECO:0007669"/>
    <property type="project" value="UniProtKB-SubCell"/>
</dbReference>
<dbReference type="PANTHER" id="PTHR32322">
    <property type="entry name" value="INNER MEMBRANE TRANSPORTER"/>
    <property type="match status" value="1"/>
</dbReference>
<evidence type="ECO:0000256" key="6">
    <source>
        <dbReference type="SAM" id="Phobius"/>
    </source>
</evidence>
<keyword evidence="5 6" id="KW-0472">Membrane</keyword>
<dbReference type="InterPro" id="IPR000620">
    <property type="entry name" value="EamA_dom"/>
</dbReference>
<feature type="domain" description="EamA" evidence="7">
    <location>
        <begin position="10"/>
        <end position="146"/>
    </location>
</feature>
<keyword evidence="2" id="KW-1003">Cell membrane</keyword>
<gene>
    <name evidence="8" type="ORF">OJ16_01325</name>
</gene>
<dbReference type="PANTHER" id="PTHR32322:SF18">
    <property type="entry name" value="S-ADENOSYLMETHIONINE_S-ADENOSYLHOMOCYSTEINE TRANSPORTER"/>
    <property type="match status" value="1"/>
</dbReference>
<dbReference type="RefSeq" id="WP_040986603.1">
    <property type="nucleotide sequence ID" value="NZ_JBFRUC010000020.1"/>
</dbReference>
<proteinExistence type="predicted"/>
<evidence type="ECO:0000313" key="9">
    <source>
        <dbReference type="Proteomes" id="UP000031672"/>
    </source>
</evidence>
<evidence type="ECO:0000256" key="1">
    <source>
        <dbReference type="ARBA" id="ARBA00004651"/>
    </source>
</evidence>
<protein>
    <submittedName>
        <fullName evidence="8">Membrane protein</fullName>
    </submittedName>
</protein>
<accession>A0A0C2N7U4</accession>
<comment type="subcellular location">
    <subcellularLocation>
        <location evidence="1">Cell membrane</location>
        <topology evidence="1">Multi-pass membrane protein</topology>
    </subcellularLocation>
</comment>
<dbReference type="STRING" id="1461322.OJ16_01325"/>
<dbReference type="SUPFAM" id="SSF103481">
    <property type="entry name" value="Multidrug resistance efflux transporter EmrE"/>
    <property type="match status" value="2"/>
</dbReference>
<dbReference type="InterPro" id="IPR050638">
    <property type="entry name" value="AA-Vitamin_Transporters"/>
</dbReference>
<feature type="domain" description="EamA" evidence="7">
    <location>
        <begin position="158"/>
        <end position="301"/>
    </location>
</feature>
<feature type="transmembrane region" description="Helical" evidence="6">
    <location>
        <begin position="129"/>
        <end position="147"/>
    </location>
</feature>
<dbReference type="EMBL" id="JTKH01000003">
    <property type="protein sequence ID" value="KII81864.1"/>
    <property type="molecule type" value="Genomic_DNA"/>
</dbReference>
<feature type="transmembrane region" description="Helical" evidence="6">
    <location>
        <begin position="104"/>
        <end position="122"/>
    </location>
</feature>
<dbReference type="Proteomes" id="UP000031672">
    <property type="component" value="Unassembled WGS sequence"/>
</dbReference>
<evidence type="ECO:0000256" key="3">
    <source>
        <dbReference type="ARBA" id="ARBA00022692"/>
    </source>
</evidence>
<feature type="transmembrane region" description="Helical" evidence="6">
    <location>
        <begin position="285"/>
        <end position="304"/>
    </location>
</feature>
<evidence type="ECO:0000256" key="2">
    <source>
        <dbReference type="ARBA" id="ARBA00022475"/>
    </source>
</evidence>
<feature type="transmembrane region" description="Helical" evidence="6">
    <location>
        <begin position="198"/>
        <end position="223"/>
    </location>
</feature>
<dbReference type="AlphaFoldDB" id="A0A0C2N7U4"/>
<dbReference type="OrthoDB" id="5186724at2"/>
<reference evidence="8 9" key="1">
    <citation type="submission" date="2014-11" db="EMBL/GenBank/DDBJ databases">
        <title>Draft Genome Sequence of Vibrio piscirenalis strains CECT 8603T and CECT 8604, two marine Gammaproteobacterium isolated from cultured gilthead sea bream (Sparus aurata).</title>
        <authorList>
            <person name="Arahal D.R."/>
            <person name="Rodrigo-Torres L."/>
            <person name="Lucena T."/>
            <person name="Pujalte M.J."/>
        </authorList>
    </citation>
    <scope>NUCLEOTIDE SEQUENCE [LARGE SCALE GENOMIC DNA]</scope>
    <source>
        <strain evidence="8 9">DCR 1-4-2</strain>
    </source>
</reference>
<accession>A0A0C2JV64</accession>
<dbReference type="InterPro" id="IPR037185">
    <property type="entry name" value="EmrE-like"/>
</dbReference>
<feature type="transmembrane region" description="Helical" evidence="6">
    <location>
        <begin position="159"/>
        <end position="177"/>
    </location>
</feature>
<evidence type="ECO:0000256" key="5">
    <source>
        <dbReference type="ARBA" id="ARBA00023136"/>
    </source>
</evidence>
<feature type="transmembrane region" description="Helical" evidence="6">
    <location>
        <begin position="259"/>
        <end position="279"/>
    </location>
</feature>
<keyword evidence="3 6" id="KW-0812">Transmembrane</keyword>
<feature type="transmembrane region" description="Helical" evidence="6">
    <location>
        <begin position="43"/>
        <end position="59"/>
    </location>
</feature>
<name>A0A0C2N7U4_9VIBR</name>
<organism evidence="8 9">
    <name type="scientific">Vibrio renipiscarius</name>
    <dbReference type="NCBI Taxonomy" id="1461322"/>
    <lineage>
        <taxon>Bacteria</taxon>
        <taxon>Pseudomonadati</taxon>
        <taxon>Pseudomonadota</taxon>
        <taxon>Gammaproteobacteria</taxon>
        <taxon>Vibrionales</taxon>
        <taxon>Vibrionaceae</taxon>
        <taxon>Vibrio</taxon>
    </lineage>
</organism>